<proteinExistence type="predicted"/>
<protein>
    <submittedName>
        <fullName evidence="2">Uncharacterized protein</fullName>
    </submittedName>
</protein>
<accession>A0A8T0HE09</accession>
<dbReference type="Proteomes" id="UP000822688">
    <property type="component" value="Chromosome 6"/>
</dbReference>
<keyword evidence="1" id="KW-0732">Signal</keyword>
<keyword evidence="3" id="KW-1185">Reference proteome</keyword>
<evidence type="ECO:0000256" key="1">
    <source>
        <dbReference type="SAM" id="SignalP"/>
    </source>
</evidence>
<gene>
    <name evidence="2" type="ORF">KC19_6G024100</name>
</gene>
<feature type="signal peptide" evidence="1">
    <location>
        <begin position="1"/>
        <end position="19"/>
    </location>
</feature>
<feature type="chain" id="PRO_5035939916" evidence="1">
    <location>
        <begin position="20"/>
        <end position="100"/>
    </location>
</feature>
<reference evidence="2 3" key="1">
    <citation type="submission" date="2020-06" db="EMBL/GenBank/DDBJ databases">
        <title>WGS assembly of Ceratodon purpureus strain R40.</title>
        <authorList>
            <person name="Carey S.B."/>
            <person name="Jenkins J."/>
            <person name="Shu S."/>
            <person name="Lovell J.T."/>
            <person name="Sreedasyam A."/>
            <person name="Maumus F."/>
            <person name="Tiley G.P."/>
            <person name="Fernandez-Pozo N."/>
            <person name="Barry K."/>
            <person name="Chen C."/>
            <person name="Wang M."/>
            <person name="Lipzen A."/>
            <person name="Daum C."/>
            <person name="Saski C.A."/>
            <person name="Payton A.C."/>
            <person name="Mcbreen J.C."/>
            <person name="Conrad R.E."/>
            <person name="Kollar L.M."/>
            <person name="Olsson S."/>
            <person name="Huttunen S."/>
            <person name="Landis J.B."/>
            <person name="Wickett N.J."/>
            <person name="Johnson M.G."/>
            <person name="Rensing S.A."/>
            <person name="Grimwood J."/>
            <person name="Schmutz J."/>
            <person name="Mcdaniel S.F."/>
        </authorList>
    </citation>
    <scope>NUCLEOTIDE SEQUENCE [LARGE SCALE GENOMIC DNA]</scope>
    <source>
        <strain evidence="2 3">R40</strain>
    </source>
</reference>
<name>A0A8T0HE09_CERPU</name>
<evidence type="ECO:0000313" key="3">
    <source>
        <dbReference type="Proteomes" id="UP000822688"/>
    </source>
</evidence>
<sequence length="100" mass="11459">MPACFQSTWCCVSSNLVWMAWFDGPDQPWVIDHSDGEHCARLHNLTGYQATSFDSNRSPTLRNRGEGEVFLDTLDCPVCAEKVHCRLSCRICKSRHHYLL</sequence>
<comment type="caution">
    <text evidence="2">The sequence shown here is derived from an EMBL/GenBank/DDBJ whole genome shotgun (WGS) entry which is preliminary data.</text>
</comment>
<dbReference type="EMBL" id="CM026427">
    <property type="protein sequence ID" value="KAG0568504.1"/>
    <property type="molecule type" value="Genomic_DNA"/>
</dbReference>
<dbReference type="AlphaFoldDB" id="A0A8T0HE09"/>
<evidence type="ECO:0000313" key="2">
    <source>
        <dbReference type="EMBL" id="KAG0568504.1"/>
    </source>
</evidence>
<organism evidence="2 3">
    <name type="scientific">Ceratodon purpureus</name>
    <name type="common">Fire moss</name>
    <name type="synonym">Dicranum purpureum</name>
    <dbReference type="NCBI Taxonomy" id="3225"/>
    <lineage>
        <taxon>Eukaryota</taxon>
        <taxon>Viridiplantae</taxon>
        <taxon>Streptophyta</taxon>
        <taxon>Embryophyta</taxon>
        <taxon>Bryophyta</taxon>
        <taxon>Bryophytina</taxon>
        <taxon>Bryopsida</taxon>
        <taxon>Dicranidae</taxon>
        <taxon>Pseudoditrichales</taxon>
        <taxon>Ditrichaceae</taxon>
        <taxon>Ceratodon</taxon>
    </lineage>
</organism>